<dbReference type="PROSITE" id="PS51725">
    <property type="entry name" value="ABM"/>
    <property type="match status" value="1"/>
</dbReference>
<keyword evidence="2" id="KW-0560">Oxidoreductase</keyword>
<keyword evidence="2" id="KW-0503">Monooxygenase</keyword>
<accession>A0AAE3WC08</accession>
<dbReference type="GO" id="GO:0004497">
    <property type="term" value="F:monooxygenase activity"/>
    <property type="evidence" value="ECO:0007669"/>
    <property type="project" value="UniProtKB-KW"/>
</dbReference>
<dbReference type="InterPro" id="IPR011008">
    <property type="entry name" value="Dimeric_a/b-barrel"/>
</dbReference>
<dbReference type="PANTHER" id="PTHR37811">
    <property type="entry name" value="BLL5343 PROTEIN"/>
    <property type="match status" value="1"/>
</dbReference>
<comment type="caution">
    <text evidence="2">The sequence shown here is derived from an EMBL/GenBank/DDBJ whole genome shotgun (WGS) entry which is preliminary data.</text>
</comment>
<keyword evidence="3" id="KW-1185">Reference proteome</keyword>
<gene>
    <name evidence="2" type="ORF">NO357_06970</name>
</gene>
<proteinExistence type="predicted"/>
<dbReference type="EMBL" id="JANHAX010000002">
    <property type="protein sequence ID" value="MDQ2089640.1"/>
    <property type="molecule type" value="Genomic_DNA"/>
</dbReference>
<dbReference type="AlphaFoldDB" id="A0AAE3WC08"/>
<protein>
    <submittedName>
        <fullName evidence="2">Antibiotic biosynthesis monooxygenase</fullName>
    </submittedName>
</protein>
<sequence length="116" mass="12925">MIAVIFEVWPAEGRKAEYLDIAASLRTELEGHDGFISVERFESLTSPGKLLSLSFWRDDESLAAWRNISAHRGAQSAGRGGVFRDYRLRVARVLRDYGMTDRAEAPADSRTAHDAG</sequence>
<dbReference type="InterPro" id="IPR007138">
    <property type="entry name" value="ABM_dom"/>
</dbReference>
<reference evidence="2" key="1">
    <citation type="submission" date="2022-07" db="EMBL/GenBank/DDBJ databases">
        <authorList>
            <person name="Otstavnykh N."/>
            <person name="Isaeva M."/>
            <person name="Bystritskaya E."/>
        </authorList>
    </citation>
    <scope>NUCLEOTIDE SEQUENCE</scope>
    <source>
        <strain evidence="2">KCTC 52189</strain>
    </source>
</reference>
<dbReference type="Gene3D" id="3.30.70.100">
    <property type="match status" value="1"/>
</dbReference>
<name>A0AAE3WC08_9RHOB</name>
<dbReference type="Pfam" id="PF03992">
    <property type="entry name" value="ABM"/>
    <property type="match status" value="1"/>
</dbReference>
<dbReference type="PANTHER" id="PTHR37811:SF2">
    <property type="entry name" value="ABM DOMAIN-CONTAINING PROTEIN"/>
    <property type="match status" value="1"/>
</dbReference>
<feature type="domain" description="ABM" evidence="1">
    <location>
        <begin position="2"/>
        <end position="90"/>
    </location>
</feature>
<dbReference type="Proteomes" id="UP001226762">
    <property type="component" value="Unassembled WGS sequence"/>
</dbReference>
<evidence type="ECO:0000313" key="2">
    <source>
        <dbReference type="EMBL" id="MDQ2089640.1"/>
    </source>
</evidence>
<evidence type="ECO:0000313" key="3">
    <source>
        <dbReference type="Proteomes" id="UP001226762"/>
    </source>
</evidence>
<dbReference type="RefSeq" id="WP_306734911.1">
    <property type="nucleotide sequence ID" value="NZ_JANHAX010000002.1"/>
</dbReference>
<dbReference type="InterPro" id="IPR052936">
    <property type="entry name" value="Jasmonate_Hydroxylase-like"/>
</dbReference>
<dbReference type="SUPFAM" id="SSF54909">
    <property type="entry name" value="Dimeric alpha+beta barrel"/>
    <property type="match status" value="1"/>
</dbReference>
<organism evidence="2 3">
    <name type="scientific">Marimonas arenosa</name>
    <dbReference type="NCBI Taxonomy" id="1795305"/>
    <lineage>
        <taxon>Bacteria</taxon>
        <taxon>Pseudomonadati</taxon>
        <taxon>Pseudomonadota</taxon>
        <taxon>Alphaproteobacteria</taxon>
        <taxon>Rhodobacterales</taxon>
        <taxon>Paracoccaceae</taxon>
        <taxon>Marimonas</taxon>
    </lineage>
</organism>
<evidence type="ECO:0000259" key="1">
    <source>
        <dbReference type="PROSITE" id="PS51725"/>
    </source>
</evidence>
<reference evidence="2" key="2">
    <citation type="submission" date="2023-02" db="EMBL/GenBank/DDBJ databases">
        <title>'Rhodoalgimonas zhirmunskyi' gen. nov., isolated from a red alga.</title>
        <authorList>
            <person name="Nedashkovskaya O.I."/>
            <person name="Otstavnykh N.Y."/>
            <person name="Bystritskaya E.P."/>
            <person name="Balabanova L.A."/>
            <person name="Isaeva M.P."/>
        </authorList>
    </citation>
    <scope>NUCLEOTIDE SEQUENCE</scope>
    <source>
        <strain evidence="2">KCTC 52189</strain>
    </source>
</reference>